<gene>
    <name evidence="1" type="ORF">UFOPK3837_00516</name>
</gene>
<organism evidence="1">
    <name type="scientific">freshwater metagenome</name>
    <dbReference type="NCBI Taxonomy" id="449393"/>
    <lineage>
        <taxon>unclassified sequences</taxon>
        <taxon>metagenomes</taxon>
        <taxon>ecological metagenomes</taxon>
    </lineage>
</organism>
<reference evidence="1" key="1">
    <citation type="submission" date="2020-05" db="EMBL/GenBank/DDBJ databases">
        <authorList>
            <person name="Chiriac C."/>
            <person name="Salcher M."/>
            <person name="Ghai R."/>
            <person name="Kavagutti S V."/>
        </authorList>
    </citation>
    <scope>NUCLEOTIDE SEQUENCE</scope>
</reference>
<evidence type="ECO:0000313" key="1">
    <source>
        <dbReference type="EMBL" id="CAB4952223.1"/>
    </source>
</evidence>
<sequence length="193" mass="21354">MKPSPAALSPLLKSDAQGLILAQLFMNPSDGYSISDLARFAKVSVPTAMREVDRLLDSRLVTQKTFGRARLIQVNSKHLLHDAIKQIVSYSYGPLAVLPSALYSVDGLERAFIYGPYAAHLRHELGPDLHEVDLLLVGYMNRIEASKAAERVEGYLGRAVNVQFVGASEWQKGETDFVKEVQSRPLVELELCT</sequence>
<dbReference type="AlphaFoldDB" id="A0A6J7KBB8"/>
<dbReference type="SUPFAM" id="SSF46785">
    <property type="entry name" value="Winged helix' DNA-binding domain"/>
    <property type="match status" value="1"/>
</dbReference>
<accession>A0A6J7KBB8</accession>
<proteinExistence type="predicted"/>
<name>A0A6J7KBB8_9ZZZZ</name>
<dbReference type="EMBL" id="CAFBNO010000014">
    <property type="protein sequence ID" value="CAB4952223.1"/>
    <property type="molecule type" value="Genomic_DNA"/>
</dbReference>
<protein>
    <submittedName>
        <fullName evidence="1">Unannotated protein</fullName>
    </submittedName>
</protein>
<dbReference type="InterPro" id="IPR036390">
    <property type="entry name" value="WH_DNA-bd_sf"/>
</dbReference>